<dbReference type="STRING" id="641691.SAMN05421636_102466"/>
<sequence length="104" mass="12222">MEKLDAVPWEIVNDTKKDIKSIAVLIQYMINWRIIVLIKWMGNVAYDVKIDGPNDWSSVYINGKKEWDELTMRLQQTHKDFLEILSDATEELLKKKCLARSILL</sequence>
<name>A0A1G6Z4S6_9FLAO</name>
<organism evidence="1 2">
    <name type="scientific">Pricia antarctica</name>
    <dbReference type="NCBI Taxonomy" id="641691"/>
    <lineage>
        <taxon>Bacteria</taxon>
        <taxon>Pseudomonadati</taxon>
        <taxon>Bacteroidota</taxon>
        <taxon>Flavobacteriia</taxon>
        <taxon>Flavobacteriales</taxon>
        <taxon>Flavobacteriaceae</taxon>
        <taxon>Pricia</taxon>
    </lineage>
</organism>
<evidence type="ECO:0000313" key="1">
    <source>
        <dbReference type="EMBL" id="SDD96845.1"/>
    </source>
</evidence>
<dbReference type="Proteomes" id="UP000199109">
    <property type="component" value="Unassembled WGS sequence"/>
</dbReference>
<keyword evidence="2" id="KW-1185">Reference proteome</keyword>
<dbReference type="OrthoDB" id="9814103at2"/>
<reference evidence="1 2" key="1">
    <citation type="submission" date="2016-10" db="EMBL/GenBank/DDBJ databases">
        <authorList>
            <person name="de Groot N.N."/>
        </authorList>
    </citation>
    <scope>NUCLEOTIDE SEQUENCE [LARGE SCALE GENOMIC DNA]</scope>
    <source>
        <strain evidence="1 2">DSM 23421</strain>
    </source>
</reference>
<proteinExistence type="predicted"/>
<dbReference type="AlphaFoldDB" id="A0A1G6Z4S6"/>
<gene>
    <name evidence="1" type="ORF">SAMN05421636_102466</name>
</gene>
<dbReference type="RefSeq" id="WP_091866429.1">
    <property type="nucleotide sequence ID" value="NZ_FNAO01000002.1"/>
</dbReference>
<evidence type="ECO:0000313" key="2">
    <source>
        <dbReference type="Proteomes" id="UP000199109"/>
    </source>
</evidence>
<accession>A0A1G6Z4S6</accession>
<dbReference type="EMBL" id="FNAO01000002">
    <property type="protein sequence ID" value="SDD96845.1"/>
    <property type="molecule type" value="Genomic_DNA"/>
</dbReference>
<protein>
    <submittedName>
        <fullName evidence="1">Uncharacterized protein</fullName>
    </submittedName>
</protein>